<organism evidence="4 5">
    <name type="scientific">Discina gigas</name>
    <dbReference type="NCBI Taxonomy" id="1032678"/>
    <lineage>
        <taxon>Eukaryota</taxon>
        <taxon>Fungi</taxon>
        <taxon>Dikarya</taxon>
        <taxon>Ascomycota</taxon>
        <taxon>Pezizomycotina</taxon>
        <taxon>Pezizomycetes</taxon>
        <taxon>Pezizales</taxon>
        <taxon>Discinaceae</taxon>
        <taxon>Discina</taxon>
    </lineage>
</organism>
<dbReference type="PANTHER" id="PTHR28268:SF1">
    <property type="entry name" value="MICOS SUBUNIT MIC26"/>
    <property type="match status" value="1"/>
</dbReference>
<keyword evidence="1" id="KW-0496">Mitochondrion</keyword>
<comment type="caution">
    <text evidence="4">The sequence shown here is derived from an EMBL/GenBank/DDBJ whole genome shotgun (WGS) entry which is preliminary data.</text>
</comment>
<evidence type="ECO:0000313" key="4">
    <source>
        <dbReference type="EMBL" id="KAL0636192.1"/>
    </source>
</evidence>
<evidence type="ECO:0000313" key="5">
    <source>
        <dbReference type="Proteomes" id="UP001447188"/>
    </source>
</evidence>
<feature type="signal peptide" evidence="3">
    <location>
        <begin position="1"/>
        <end position="32"/>
    </location>
</feature>
<dbReference type="InterPro" id="IPR033181">
    <property type="entry name" value="Mic26_fungi"/>
</dbReference>
<keyword evidence="1" id="KW-0472">Membrane</keyword>
<sequence length="238" mass="26009">MAFRQLRALRPTAFVAGATLTALLATTTPVHAQESVISHSTKKSLYGPPPATPPPTNTPTTSPPSPTPTARLAVHIGTARRFLHAHTTLAQRTIDTAFTRYLHFEDSITRTIASLAPPRSSEEKVAPGALYVAVTTMAGSIISRRRMFPVRVLTPVAVAVGAGWYFLPETSRNVGDLLWEWEKKVPRVAEGHLAAREAAEKAWGTTERTVREGRREVDEVVRKGRKTVEGWVKKSGSE</sequence>
<accession>A0ABR3GKB2</accession>
<dbReference type="Proteomes" id="UP001447188">
    <property type="component" value="Unassembled WGS sequence"/>
</dbReference>
<feature type="chain" id="PRO_5046263194" description="MICOS complex subunit" evidence="3">
    <location>
        <begin position="33"/>
        <end position="238"/>
    </location>
</feature>
<feature type="region of interest" description="Disordered" evidence="2">
    <location>
        <begin position="35"/>
        <end position="69"/>
    </location>
</feature>
<gene>
    <name evidence="4" type="ORF">Q9L58_004867</name>
</gene>
<keyword evidence="3" id="KW-0732">Signal</keyword>
<keyword evidence="1" id="KW-0999">Mitochondrion inner membrane</keyword>
<name>A0ABR3GKB2_9PEZI</name>
<protein>
    <recommendedName>
        <fullName evidence="1">MICOS complex subunit</fullName>
    </recommendedName>
</protein>
<dbReference type="EMBL" id="JBBBZM010000055">
    <property type="protein sequence ID" value="KAL0636192.1"/>
    <property type="molecule type" value="Genomic_DNA"/>
</dbReference>
<evidence type="ECO:0000256" key="3">
    <source>
        <dbReference type="SAM" id="SignalP"/>
    </source>
</evidence>
<proteinExistence type="predicted"/>
<comment type="function">
    <text evidence="1">Component of the MICOS complex, a large protein complex of the mitochondrial inner membrane that plays crucial roles in the maintenance of crista junctions, inner membrane architecture, and formation of contact sites to the outer membrane.</text>
</comment>
<dbReference type="Pfam" id="PF09769">
    <property type="entry name" value="ApoO"/>
    <property type="match status" value="1"/>
</dbReference>
<comment type="subcellular location">
    <subcellularLocation>
        <location evidence="1">Mitochondrion inner membrane</location>
    </subcellularLocation>
</comment>
<evidence type="ECO:0000256" key="1">
    <source>
        <dbReference type="RuleBase" id="RU363021"/>
    </source>
</evidence>
<comment type="subunit">
    <text evidence="1">Component of the mitochondrial contact site and cristae organizing system (MICOS) complex.</text>
</comment>
<dbReference type="InterPro" id="IPR019166">
    <property type="entry name" value="MIC26/MIC27"/>
</dbReference>
<keyword evidence="5" id="KW-1185">Reference proteome</keyword>
<reference evidence="4 5" key="1">
    <citation type="submission" date="2024-02" db="EMBL/GenBank/DDBJ databases">
        <title>Discinaceae phylogenomics.</title>
        <authorList>
            <person name="Dirks A.C."/>
            <person name="James T.Y."/>
        </authorList>
    </citation>
    <scope>NUCLEOTIDE SEQUENCE [LARGE SCALE GENOMIC DNA]</scope>
    <source>
        <strain evidence="4 5">ACD0624</strain>
    </source>
</reference>
<dbReference type="PANTHER" id="PTHR28268">
    <property type="entry name" value="MICOS SUBUNIT MIC26"/>
    <property type="match status" value="1"/>
</dbReference>
<feature type="compositionally biased region" description="Pro residues" evidence="2">
    <location>
        <begin position="47"/>
        <end position="67"/>
    </location>
</feature>
<evidence type="ECO:0000256" key="2">
    <source>
        <dbReference type="SAM" id="MobiDB-lite"/>
    </source>
</evidence>